<accession>A0AAV4ZRW3</accession>
<evidence type="ECO:0000313" key="2">
    <source>
        <dbReference type="Proteomes" id="UP001055247"/>
    </source>
</evidence>
<sequence>MSRHLFVFDTHFGHVAILSPRMSILRPFASIEEHDETLIARWNAAAHLDDTV</sequence>
<reference evidence="1" key="2">
    <citation type="submission" date="2021-08" db="EMBL/GenBank/DDBJ databases">
        <authorList>
            <person name="Tani A."/>
            <person name="Ola A."/>
            <person name="Ogura Y."/>
            <person name="Katsura K."/>
            <person name="Hayashi T."/>
        </authorList>
    </citation>
    <scope>NUCLEOTIDE SEQUENCE</scope>
    <source>
        <strain evidence="1">DSM 16372</strain>
    </source>
</reference>
<dbReference type="InterPro" id="IPR029052">
    <property type="entry name" value="Metallo-depent_PP-like"/>
</dbReference>
<dbReference type="Proteomes" id="UP001055247">
    <property type="component" value="Unassembled WGS sequence"/>
</dbReference>
<proteinExistence type="predicted"/>
<dbReference type="AlphaFoldDB" id="A0AAV4ZRW3"/>
<dbReference type="Gene3D" id="3.60.21.10">
    <property type="match status" value="1"/>
</dbReference>
<gene>
    <name evidence="1" type="ORF">BHAOGJBA_4153</name>
</gene>
<organism evidence="1 2">
    <name type="scientific">Methylobacterium hispanicum</name>
    <dbReference type="NCBI Taxonomy" id="270350"/>
    <lineage>
        <taxon>Bacteria</taxon>
        <taxon>Pseudomonadati</taxon>
        <taxon>Pseudomonadota</taxon>
        <taxon>Alphaproteobacteria</taxon>
        <taxon>Hyphomicrobiales</taxon>
        <taxon>Methylobacteriaceae</taxon>
        <taxon>Methylobacterium</taxon>
    </lineage>
</organism>
<name>A0AAV4ZRW3_9HYPH</name>
<protein>
    <submittedName>
        <fullName evidence="1">Uncharacterized protein</fullName>
    </submittedName>
</protein>
<reference evidence="1" key="1">
    <citation type="journal article" date="2016" name="Front. Microbiol.">
        <title>Genome Sequence of the Piezophilic, Mesophilic Sulfate-Reducing Bacterium Desulfovibrio indicus J2T.</title>
        <authorList>
            <person name="Cao J."/>
            <person name="Maignien L."/>
            <person name="Shao Z."/>
            <person name="Alain K."/>
            <person name="Jebbar M."/>
        </authorList>
    </citation>
    <scope>NUCLEOTIDE SEQUENCE</scope>
    <source>
        <strain evidence="1">DSM 16372</strain>
    </source>
</reference>
<dbReference type="EMBL" id="BPQO01000019">
    <property type="protein sequence ID" value="GJD90611.1"/>
    <property type="molecule type" value="Genomic_DNA"/>
</dbReference>
<evidence type="ECO:0000313" key="1">
    <source>
        <dbReference type="EMBL" id="GJD90611.1"/>
    </source>
</evidence>
<comment type="caution">
    <text evidence="1">The sequence shown here is derived from an EMBL/GenBank/DDBJ whole genome shotgun (WGS) entry which is preliminary data.</text>
</comment>
<keyword evidence="2" id="KW-1185">Reference proteome</keyword>